<organism evidence="1">
    <name type="scientific">Arthrobacter sp. K5</name>
    <dbReference type="NCBI Taxonomy" id="2839623"/>
    <lineage>
        <taxon>Bacteria</taxon>
        <taxon>Bacillati</taxon>
        <taxon>Actinomycetota</taxon>
        <taxon>Actinomycetes</taxon>
        <taxon>Micrococcales</taxon>
        <taxon>Micrococcaceae</taxon>
        <taxon>Arthrobacter</taxon>
    </lineage>
</organism>
<sequence length="127" mass="13520">MVQKHRPQAEAPPPALDGQHLRNLAEGCSTAAAEAFADNYTALLPQRVDRIIRSVGVGHREMALDAALSLRTSSSMAGALQMSHLCTQLEKALVVADLAAAAGVARDIDLHLPELQEALASRHRPAQ</sequence>
<dbReference type="RefSeq" id="WP_353711258.1">
    <property type="nucleotide sequence ID" value="NZ_CP159279.1"/>
</dbReference>
<dbReference type="EMBL" id="CP159279">
    <property type="protein sequence ID" value="XCH10749.1"/>
    <property type="molecule type" value="Genomic_DNA"/>
</dbReference>
<reference evidence="1" key="1">
    <citation type="submission" date="2024-06" db="EMBL/GenBank/DDBJ databases">
        <title>Biodegradation of dimethachlon by Arthrobacter sp. K5: mechanistic insights and ecological implications.</title>
        <authorList>
            <person name="Hu S."/>
            <person name="Lu P."/>
        </authorList>
    </citation>
    <scope>NUCLEOTIDE SEQUENCE</scope>
    <source>
        <strain evidence="1">K5</strain>
    </source>
</reference>
<dbReference type="AlphaFoldDB" id="A0AAU8EPV1"/>
<dbReference type="GO" id="GO:0000160">
    <property type="term" value="P:phosphorelay signal transduction system"/>
    <property type="evidence" value="ECO:0007669"/>
    <property type="project" value="InterPro"/>
</dbReference>
<evidence type="ECO:0008006" key="2">
    <source>
        <dbReference type="Google" id="ProtNLM"/>
    </source>
</evidence>
<dbReference type="InterPro" id="IPR036641">
    <property type="entry name" value="HPT_dom_sf"/>
</dbReference>
<gene>
    <name evidence="1" type="ORF">ABRP34_18295</name>
</gene>
<name>A0AAU8EPV1_9MICC</name>
<protein>
    <recommendedName>
        <fullName evidence="2">HPt domain-containing protein</fullName>
    </recommendedName>
</protein>
<proteinExistence type="predicted"/>
<dbReference type="SUPFAM" id="SSF47226">
    <property type="entry name" value="Histidine-containing phosphotransfer domain, HPT domain"/>
    <property type="match status" value="1"/>
</dbReference>
<evidence type="ECO:0000313" key="1">
    <source>
        <dbReference type="EMBL" id="XCH10749.1"/>
    </source>
</evidence>
<accession>A0AAU8EPV1</accession>
<dbReference type="Gene3D" id="1.20.120.160">
    <property type="entry name" value="HPT domain"/>
    <property type="match status" value="1"/>
</dbReference>